<dbReference type="STRING" id="45351.A7S9M3"/>
<dbReference type="GO" id="GO:0045505">
    <property type="term" value="F:dynein intermediate chain binding"/>
    <property type="evidence" value="ECO:0000318"/>
    <property type="project" value="GO_Central"/>
</dbReference>
<keyword evidence="7 10" id="KW-0505">Motor protein</keyword>
<protein>
    <recommendedName>
        <fullName evidence="10">Dynein light chain roadblock</fullName>
    </recommendedName>
</protein>
<feature type="domain" description="Roadblock/LAMTOR2" evidence="11">
    <location>
        <begin position="6"/>
        <end position="94"/>
    </location>
</feature>
<evidence type="ECO:0000256" key="9">
    <source>
        <dbReference type="ARBA" id="ARBA00025362"/>
    </source>
</evidence>
<comment type="subcellular location">
    <subcellularLocation>
        <location evidence="1 10">Cytoplasm</location>
        <location evidence="1 10">Cytoskeleton</location>
    </subcellularLocation>
</comment>
<dbReference type="GO" id="GO:0005874">
    <property type="term" value="C:microtubule"/>
    <property type="evidence" value="ECO:0007669"/>
    <property type="project" value="UniProtKB-UniRule"/>
</dbReference>
<comment type="similarity">
    <text evidence="2 10">Belongs to the GAMAD family.</text>
</comment>
<keyword evidence="13" id="KW-1185">Reference proteome</keyword>
<evidence type="ECO:0000313" key="13">
    <source>
        <dbReference type="Proteomes" id="UP000001593"/>
    </source>
</evidence>
<proteinExistence type="inferred from homology"/>
<dbReference type="FunFam" id="3.30.450.30:FF:000009">
    <property type="entry name" value="Dynein light chain roadblock"/>
    <property type="match status" value="1"/>
</dbReference>
<dbReference type="Proteomes" id="UP000001593">
    <property type="component" value="Unassembled WGS sequence"/>
</dbReference>
<evidence type="ECO:0000256" key="5">
    <source>
        <dbReference type="ARBA" id="ARBA00022701"/>
    </source>
</evidence>
<organism evidence="12 13">
    <name type="scientific">Nematostella vectensis</name>
    <name type="common">Starlet sea anemone</name>
    <dbReference type="NCBI Taxonomy" id="45351"/>
    <lineage>
        <taxon>Eukaryota</taxon>
        <taxon>Metazoa</taxon>
        <taxon>Cnidaria</taxon>
        <taxon>Anthozoa</taxon>
        <taxon>Hexacorallia</taxon>
        <taxon>Actiniaria</taxon>
        <taxon>Edwardsiidae</taxon>
        <taxon>Nematostella</taxon>
    </lineage>
</organism>
<keyword evidence="3 10" id="KW-0813">Transport</keyword>
<dbReference type="PIRSF" id="PIRSF009998">
    <property type="entry name" value="DLC7"/>
    <property type="match status" value="1"/>
</dbReference>
<dbReference type="GO" id="GO:0007018">
    <property type="term" value="P:microtubule-based movement"/>
    <property type="evidence" value="ECO:0000318"/>
    <property type="project" value="GO_Central"/>
</dbReference>
<comment type="function">
    <text evidence="9">Acts as one of several non-catalytic accessory components of the cytoplasmic dynein 1 complex that are thought to be involved in linking dynein to cargos and to adapter proteins that regulate dynein function. Cytoplasmic dynein 1 acts as a motor for the intracellular retrograde motility of vesicles and organelles along microtubules.</text>
</comment>
<dbReference type="SUPFAM" id="SSF103196">
    <property type="entry name" value="Roadblock/LC7 domain"/>
    <property type="match status" value="1"/>
</dbReference>
<dbReference type="eggNOG" id="KOG4115">
    <property type="taxonomic scope" value="Eukaryota"/>
</dbReference>
<evidence type="ECO:0000259" key="11">
    <source>
        <dbReference type="SMART" id="SM00960"/>
    </source>
</evidence>
<dbReference type="InterPro" id="IPR004942">
    <property type="entry name" value="Roadblock/LAMTOR2_dom"/>
</dbReference>
<keyword evidence="5 10" id="KW-0493">Microtubule</keyword>
<accession>A7S9M3</accession>
<evidence type="ECO:0000256" key="7">
    <source>
        <dbReference type="ARBA" id="ARBA00023175"/>
    </source>
</evidence>
<dbReference type="SMART" id="SM00960">
    <property type="entry name" value="Robl_LC7"/>
    <property type="match status" value="1"/>
</dbReference>
<dbReference type="PANTHER" id="PTHR10779">
    <property type="entry name" value="DYNEIN LIGHT CHAIN ROADBLOCK"/>
    <property type="match status" value="1"/>
</dbReference>
<evidence type="ECO:0000313" key="12">
    <source>
        <dbReference type="EMBL" id="EDO39602.1"/>
    </source>
</evidence>
<dbReference type="Gene3D" id="3.30.450.30">
    <property type="entry name" value="Dynein light chain 2a, cytoplasmic"/>
    <property type="match status" value="1"/>
</dbReference>
<name>A7S9M3_NEMVE</name>
<evidence type="ECO:0000256" key="3">
    <source>
        <dbReference type="ARBA" id="ARBA00022448"/>
    </source>
</evidence>
<dbReference type="EMBL" id="DS469604">
    <property type="protein sequence ID" value="EDO39602.1"/>
    <property type="molecule type" value="Genomic_DNA"/>
</dbReference>
<evidence type="ECO:0000256" key="2">
    <source>
        <dbReference type="ARBA" id="ARBA00007191"/>
    </source>
</evidence>
<evidence type="ECO:0000256" key="6">
    <source>
        <dbReference type="ARBA" id="ARBA00023017"/>
    </source>
</evidence>
<evidence type="ECO:0000256" key="1">
    <source>
        <dbReference type="ARBA" id="ARBA00004245"/>
    </source>
</evidence>
<evidence type="ECO:0000256" key="10">
    <source>
        <dbReference type="PIRNR" id="PIRNR009998"/>
    </source>
</evidence>
<dbReference type="GO" id="GO:0005813">
    <property type="term" value="C:centrosome"/>
    <property type="evidence" value="ECO:0000318"/>
    <property type="project" value="GO_Central"/>
</dbReference>
<evidence type="ECO:0000256" key="8">
    <source>
        <dbReference type="ARBA" id="ARBA00023212"/>
    </source>
</evidence>
<dbReference type="HOGENOM" id="CLU_113002_3_2_1"/>
<evidence type="ECO:0000256" key="4">
    <source>
        <dbReference type="ARBA" id="ARBA00022490"/>
    </source>
</evidence>
<keyword evidence="8 10" id="KW-0206">Cytoskeleton</keyword>
<dbReference type="PhylomeDB" id="A7S9M3"/>
<dbReference type="InParanoid" id="A7S9M3"/>
<dbReference type="InterPro" id="IPR016561">
    <property type="entry name" value="DYNLRB1/2"/>
</dbReference>
<dbReference type="Pfam" id="PF03259">
    <property type="entry name" value="Robl_LC7"/>
    <property type="match status" value="1"/>
</dbReference>
<dbReference type="GO" id="GO:0005868">
    <property type="term" value="C:cytoplasmic dynein complex"/>
    <property type="evidence" value="ECO:0000318"/>
    <property type="project" value="GO_Central"/>
</dbReference>
<reference evidence="12 13" key="1">
    <citation type="journal article" date="2007" name="Science">
        <title>Sea anemone genome reveals ancestral eumetazoan gene repertoire and genomic organization.</title>
        <authorList>
            <person name="Putnam N.H."/>
            <person name="Srivastava M."/>
            <person name="Hellsten U."/>
            <person name="Dirks B."/>
            <person name="Chapman J."/>
            <person name="Salamov A."/>
            <person name="Terry A."/>
            <person name="Shapiro H."/>
            <person name="Lindquist E."/>
            <person name="Kapitonov V.V."/>
            <person name="Jurka J."/>
            <person name="Genikhovich G."/>
            <person name="Grigoriev I.V."/>
            <person name="Lucas S.M."/>
            <person name="Steele R.E."/>
            <person name="Finnerty J.R."/>
            <person name="Technau U."/>
            <person name="Martindale M.Q."/>
            <person name="Rokhsar D.S."/>
        </authorList>
    </citation>
    <scope>NUCLEOTIDE SEQUENCE [LARGE SCALE GENOMIC DNA]</scope>
    <source>
        <strain evidence="13">CH2 X CH6</strain>
    </source>
</reference>
<dbReference type="GO" id="GO:0005737">
    <property type="term" value="C:cytoplasm"/>
    <property type="evidence" value="ECO:0000318"/>
    <property type="project" value="GO_Central"/>
</dbReference>
<keyword evidence="4 10" id="KW-0963">Cytoplasm</keyword>
<gene>
    <name evidence="12" type="ORF">NEMVEDRAFT_v1g110118</name>
</gene>
<keyword evidence="6 10" id="KW-0243">Dynein</keyword>
<dbReference type="AlphaFoldDB" id="A7S9M3"/>
<sequence>MTTSEVENTLQRISLHPGVMGWLVINNQGEPIKSSMDIPTTQLYASEFAPLAHFAHSAVRDMDPQNELRFIRVRTNKMEFMVAPDNEYLLIVIQKVTSHDKDVISNE</sequence>